<evidence type="ECO:0000313" key="2">
    <source>
        <dbReference type="EMBL" id="OBR96611.1"/>
    </source>
</evidence>
<gene>
    <name evidence="2" type="ORF">CLCOS_07730</name>
    <name evidence="1" type="ORF">WX73_03619</name>
</gene>
<evidence type="ECO:0000313" key="3">
    <source>
        <dbReference type="Proteomes" id="UP000077384"/>
    </source>
</evidence>
<reference evidence="2 4" key="2">
    <citation type="journal article" date="2016" name="Front. Microbiol.">
        <title>Industrial Acetogenic Biocatalysts: A Comparative Metabolic and Genomic Analysis.</title>
        <authorList>
            <person name="Bengelsdorf F."/>
            <person name="Poehlein A."/>
            <person name="Sonja S."/>
            <person name="Erz C."/>
            <person name="Hummel T."/>
            <person name="Hoffmeister S."/>
            <person name="Daniel R."/>
            <person name="Durre P."/>
        </authorList>
    </citation>
    <scope>NUCLEOTIDE SEQUENCE [LARGE SCALE GENOMIC DNA]</scope>
    <source>
        <strain evidence="2 4">PTA-10522</strain>
    </source>
</reference>
<evidence type="ECO:0000313" key="4">
    <source>
        <dbReference type="Proteomes" id="UP000093694"/>
    </source>
</evidence>
<accession>A0A166TT58</accession>
<comment type="caution">
    <text evidence="1">The sequence shown here is derived from an EMBL/GenBank/DDBJ whole genome shotgun (WGS) entry which is preliminary data.</text>
</comment>
<reference evidence="1 3" key="1">
    <citation type="journal article" date="2015" name="Biotechnol. Bioeng.">
        <title>Genome sequence and phenotypic characterization of Caulobacter segnis.</title>
        <authorList>
            <person name="Patel S."/>
            <person name="Fletcher B."/>
            <person name="Scott D.C."/>
            <person name="Ely B."/>
        </authorList>
    </citation>
    <scope>NUCLEOTIDE SEQUENCE [LARGE SCALE GENOMIC DNA]</scope>
    <source>
        <strain evidence="1 3">PS02</strain>
    </source>
</reference>
<dbReference type="PATRIC" id="fig|1705578.3.peg.3612"/>
<dbReference type="EMBL" id="LROR01000032">
    <property type="protein sequence ID" value="OBR96611.1"/>
    <property type="molecule type" value="Genomic_DNA"/>
</dbReference>
<dbReference type="RefSeq" id="WP_063600448.1">
    <property type="nucleotide sequence ID" value="NZ_LITQ01000008.1"/>
</dbReference>
<protein>
    <submittedName>
        <fullName evidence="1">Uncharacterized protein</fullName>
    </submittedName>
</protein>
<name>A0A166TT58_9CLOT</name>
<proteinExistence type="predicted"/>
<organism evidence="1 3">
    <name type="scientific">Clostridium coskatii</name>
    <dbReference type="NCBI Taxonomy" id="1705578"/>
    <lineage>
        <taxon>Bacteria</taxon>
        <taxon>Bacillati</taxon>
        <taxon>Bacillota</taxon>
        <taxon>Clostridia</taxon>
        <taxon>Eubacteriales</taxon>
        <taxon>Clostridiaceae</taxon>
        <taxon>Clostridium</taxon>
    </lineage>
</organism>
<dbReference type="Proteomes" id="UP000093694">
    <property type="component" value="Unassembled WGS sequence"/>
</dbReference>
<evidence type="ECO:0000313" key="1">
    <source>
        <dbReference type="EMBL" id="OAA94049.1"/>
    </source>
</evidence>
<keyword evidence="4" id="KW-1185">Reference proteome</keyword>
<dbReference type="Proteomes" id="UP000077384">
    <property type="component" value="Unassembled WGS sequence"/>
</dbReference>
<dbReference type="AlphaFoldDB" id="A0A166TT58"/>
<dbReference type="EMBL" id="LITQ01000008">
    <property type="protein sequence ID" value="OAA94049.1"/>
    <property type="molecule type" value="Genomic_DNA"/>
</dbReference>
<sequence>MKLQKENLSSEILKLYEEVTKSLEGRTLQVVMQRPPIGNSEAQYIHNDKGNFEIYITPELYSDYIFSHELLHVYIAANGTLPILTSFDKNADETSKSLVLLLNGITQHKWIMNEQRRRNILGEKEFFKSKLTNLMDMSYNESSIASENFNIINTIYEFINNYYEHINTIEESLGKKYPLSLAYAKELFEEQSNYDLSSPFYARRYIVRIINKWIEWFAKDGQQHDFLKREIVVKPVFSERQLNTVAEAVLGMDRRNDGAYCFYTKVDNQKCCPNFKPNINSLDQGKKILNVNVLSLLLDKLELPYYIDDRKGNWTRKNCRVLAY</sequence>